<keyword evidence="3" id="KW-1185">Reference proteome</keyword>
<keyword evidence="1" id="KW-0472">Membrane</keyword>
<gene>
    <name evidence="2" type="ORF">E4L96_02125</name>
</gene>
<keyword evidence="1" id="KW-1133">Transmembrane helix</keyword>
<evidence type="ECO:0000256" key="1">
    <source>
        <dbReference type="SAM" id="Phobius"/>
    </source>
</evidence>
<dbReference type="Proteomes" id="UP000298438">
    <property type="component" value="Unassembled WGS sequence"/>
</dbReference>
<sequence>MSTALNATVAAAGLLILPVALVHSVFGQRMIFRAWDRKDPSLAALRRFRGILWATWHLASVLAAGIGVALILLGRDWHGGPQEAWLVRMLALAFLGSSALVAIGTRGRHPGWIGLGLSGTLALLG</sequence>
<dbReference type="AlphaFoldDB" id="A0A4Y9SQE3"/>
<dbReference type="RefSeq" id="WP_135205592.1">
    <property type="nucleotide sequence ID" value="NZ_SPVF01000030.1"/>
</dbReference>
<comment type="caution">
    <text evidence="2">The sequence shown here is derived from an EMBL/GenBank/DDBJ whole genome shotgun (WGS) entry which is preliminary data.</text>
</comment>
<evidence type="ECO:0000313" key="2">
    <source>
        <dbReference type="EMBL" id="TFW28758.1"/>
    </source>
</evidence>
<organism evidence="2 3">
    <name type="scientific">Zemynaea arenosa</name>
    <dbReference type="NCBI Taxonomy" id="2561931"/>
    <lineage>
        <taxon>Bacteria</taxon>
        <taxon>Pseudomonadati</taxon>
        <taxon>Pseudomonadota</taxon>
        <taxon>Betaproteobacteria</taxon>
        <taxon>Burkholderiales</taxon>
        <taxon>Oxalobacteraceae</taxon>
        <taxon>Telluria group</taxon>
        <taxon>Zemynaea</taxon>
    </lineage>
</organism>
<reference evidence="2 3" key="1">
    <citation type="submission" date="2019-03" db="EMBL/GenBank/DDBJ databases">
        <title>Draft Genome Sequence of Massilia arenosa sp. nov., a Novel Massilia Species Isolated from a Sandy-loam Maize Soil.</title>
        <authorList>
            <person name="Raths R."/>
            <person name="Peta V."/>
            <person name="Bucking H."/>
        </authorList>
    </citation>
    <scope>NUCLEOTIDE SEQUENCE [LARGE SCALE GENOMIC DNA]</scope>
    <source>
        <strain evidence="2 3">MC02</strain>
    </source>
</reference>
<feature type="transmembrane region" description="Helical" evidence="1">
    <location>
        <begin position="85"/>
        <end position="105"/>
    </location>
</feature>
<proteinExistence type="predicted"/>
<keyword evidence="1" id="KW-0812">Transmembrane</keyword>
<feature type="transmembrane region" description="Helical" evidence="1">
    <location>
        <begin position="51"/>
        <end position="73"/>
    </location>
</feature>
<dbReference type="EMBL" id="SPVF01000030">
    <property type="protein sequence ID" value="TFW28758.1"/>
    <property type="molecule type" value="Genomic_DNA"/>
</dbReference>
<name>A0A4Y9SQE3_9BURK</name>
<accession>A0A4Y9SQE3</accession>
<evidence type="ECO:0000313" key="3">
    <source>
        <dbReference type="Proteomes" id="UP000298438"/>
    </source>
</evidence>
<protein>
    <submittedName>
        <fullName evidence="2">Uncharacterized protein</fullName>
    </submittedName>
</protein>
<dbReference type="OrthoDB" id="5005871at2"/>